<protein>
    <recommendedName>
        <fullName evidence="3">HicB-like antitoxin of toxin-antitoxin system domain-containing protein</fullName>
    </recommendedName>
</protein>
<dbReference type="SUPFAM" id="SSF143100">
    <property type="entry name" value="TTHA1013/TTHA0281-like"/>
    <property type="match status" value="1"/>
</dbReference>
<evidence type="ECO:0008006" key="3">
    <source>
        <dbReference type="Google" id="ProtNLM"/>
    </source>
</evidence>
<dbReference type="Proteomes" id="UP000178526">
    <property type="component" value="Unassembled WGS sequence"/>
</dbReference>
<sequence>MRATFHFTLPAKVKKKKKWFVSSCPVLDIYSQGETKEKALENLIEAVRLFFISCYERGTLDNALKESGFKAVEIKSSKAEHPSKKYESIDVPIPFHIPNKSGQFTCHA</sequence>
<organism evidence="1 2">
    <name type="scientific">Candidatus Schekmanbacteria bacterium GWA2_38_11</name>
    <dbReference type="NCBI Taxonomy" id="1817876"/>
    <lineage>
        <taxon>Bacteria</taxon>
        <taxon>Candidatus Schekmaniibacteriota</taxon>
    </lineage>
</organism>
<name>A0A1F7RDR4_9BACT</name>
<dbReference type="Gene3D" id="3.30.160.250">
    <property type="match status" value="1"/>
</dbReference>
<gene>
    <name evidence="1" type="ORF">A2042_07910</name>
</gene>
<comment type="caution">
    <text evidence="1">The sequence shown here is derived from an EMBL/GenBank/DDBJ whole genome shotgun (WGS) entry which is preliminary data.</text>
</comment>
<evidence type="ECO:0000313" key="2">
    <source>
        <dbReference type="Proteomes" id="UP000178526"/>
    </source>
</evidence>
<reference evidence="1 2" key="1">
    <citation type="journal article" date="2016" name="Nat. Commun.">
        <title>Thousands of microbial genomes shed light on interconnected biogeochemical processes in an aquifer system.</title>
        <authorList>
            <person name="Anantharaman K."/>
            <person name="Brown C.T."/>
            <person name="Hug L.A."/>
            <person name="Sharon I."/>
            <person name="Castelle C.J."/>
            <person name="Probst A.J."/>
            <person name="Thomas B.C."/>
            <person name="Singh A."/>
            <person name="Wilkins M.J."/>
            <person name="Karaoz U."/>
            <person name="Brodie E.L."/>
            <person name="Williams K.H."/>
            <person name="Hubbard S.S."/>
            <person name="Banfield J.F."/>
        </authorList>
    </citation>
    <scope>NUCLEOTIDE SEQUENCE [LARGE SCALE GENOMIC DNA]</scope>
</reference>
<dbReference type="AlphaFoldDB" id="A0A1F7RDR4"/>
<dbReference type="InterPro" id="IPR035069">
    <property type="entry name" value="TTHA1013/TTHA0281-like"/>
</dbReference>
<evidence type="ECO:0000313" key="1">
    <source>
        <dbReference type="EMBL" id="OGL39117.1"/>
    </source>
</evidence>
<proteinExistence type="predicted"/>
<dbReference type="EMBL" id="MGDB01000127">
    <property type="protein sequence ID" value="OGL39117.1"/>
    <property type="molecule type" value="Genomic_DNA"/>
</dbReference>
<accession>A0A1F7RDR4</accession>